<gene>
    <name evidence="1" type="ORF">SCP_0607330</name>
</gene>
<evidence type="ECO:0000313" key="2">
    <source>
        <dbReference type="Proteomes" id="UP000287166"/>
    </source>
</evidence>
<reference evidence="1 2" key="1">
    <citation type="journal article" date="2018" name="Sci. Rep.">
        <title>Genome sequence of the cauliflower mushroom Sparassis crispa (Hanabiratake) and its association with beneficial usage.</title>
        <authorList>
            <person name="Kiyama R."/>
            <person name="Furutani Y."/>
            <person name="Kawaguchi K."/>
            <person name="Nakanishi T."/>
        </authorList>
    </citation>
    <scope>NUCLEOTIDE SEQUENCE [LARGE SCALE GENOMIC DNA]</scope>
</reference>
<dbReference type="Gene3D" id="3.80.10.10">
    <property type="entry name" value="Ribonuclease Inhibitor"/>
    <property type="match status" value="1"/>
</dbReference>
<name>A0A401GRB6_9APHY</name>
<dbReference type="AlphaFoldDB" id="A0A401GRB6"/>
<dbReference type="GeneID" id="38781670"/>
<evidence type="ECO:0008006" key="3">
    <source>
        <dbReference type="Google" id="ProtNLM"/>
    </source>
</evidence>
<organism evidence="1 2">
    <name type="scientific">Sparassis crispa</name>
    <dbReference type="NCBI Taxonomy" id="139825"/>
    <lineage>
        <taxon>Eukaryota</taxon>
        <taxon>Fungi</taxon>
        <taxon>Dikarya</taxon>
        <taxon>Basidiomycota</taxon>
        <taxon>Agaricomycotina</taxon>
        <taxon>Agaricomycetes</taxon>
        <taxon>Polyporales</taxon>
        <taxon>Sparassidaceae</taxon>
        <taxon>Sparassis</taxon>
    </lineage>
</organism>
<comment type="caution">
    <text evidence="1">The sequence shown here is derived from an EMBL/GenBank/DDBJ whole genome shotgun (WGS) entry which is preliminary data.</text>
</comment>
<dbReference type="EMBL" id="BFAD01000006">
    <property type="protein sequence ID" value="GBE84753.1"/>
    <property type="molecule type" value="Genomic_DNA"/>
</dbReference>
<keyword evidence="2" id="KW-1185">Reference proteome</keyword>
<dbReference type="RefSeq" id="XP_027615666.1">
    <property type="nucleotide sequence ID" value="XM_027759865.1"/>
</dbReference>
<dbReference type="InParanoid" id="A0A401GRB6"/>
<dbReference type="InterPro" id="IPR032675">
    <property type="entry name" value="LRR_dom_sf"/>
</dbReference>
<evidence type="ECO:0000313" key="1">
    <source>
        <dbReference type="EMBL" id="GBE84753.1"/>
    </source>
</evidence>
<dbReference type="Proteomes" id="UP000287166">
    <property type="component" value="Unassembled WGS sequence"/>
</dbReference>
<dbReference type="SUPFAM" id="SSF52047">
    <property type="entry name" value="RNI-like"/>
    <property type="match status" value="1"/>
</dbReference>
<sequence length="545" mass="61351">MSSLRSIISPQSQRASRERALPPLPAGARLLELDDLMRPIIRMIWVSGGMREVVRIAPTCKALSETSLDLIWEHMTTLVPLFQLLPSNMWELLDKQSGLHYSRTPRKIMGAGGEYMQNPINSLRLDKKKGVPLWWQLEFRWTSPFASDVKLSGGKASARALHRFSFYAQRIKHLSWYNTWDVDSSVLQDVFQAWGPPTKSFPNLQTLQWNEAESDSVSQFLGPQSRFRNLKLINVTPQESDGVAPVIAKLLQSTGCLYHLSCRLSVLSADAIRSLACGEVLTEAHFCAHAADLQVMRKDPVENLFPKLRYLHLDVDQLEEGTLALFQEIHSTYLTEVVLNTERCPTADAVRTHLEELAKAPVQSALVMLELTFTCNPAIKQWEATSPSPLKITARELKPLLGMRSLTHFKIRAEHLALHDALFLESLAQALPAIETLHLMHNTSNSLVSLYDLRFFAKHCPSLRDLGFDIDARREVTPTLPVFLWSGTARTLCVGKGNINDPEFVVRYLLELFPSLEVVSHAGNLPKHEVALWGEASERLAVSRT</sequence>
<dbReference type="OrthoDB" id="3174539at2759"/>
<protein>
    <recommendedName>
        <fullName evidence="3">F-box domain-containing protein</fullName>
    </recommendedName>
</protein>
<proteinExistence type="predicted"/>
<dbReference type="STRING" id="139825.A0A401GRB6"/>
<accession>A0A401GRB6</accession>